<feature type="compositionally biased region" description="Basic and acidic residues" evidence="9">
    <location>
        <begin position="560"/>
        <end position="573"/>
    </location>
</feature>
<keyword evidence="6" id="KW-0963">Cytoplasm</keyword>
<dbReference type="Pfam" id="PF00225">
    <property type="entry name" value="Kinesin"/>
    <property type="match status" value="1"/>
</dbReference>
<protein>
    <recommendedName>
        <fullName evidence="8">Kinesin-like protein</fullName>
    </recommendedName>
</protein>
<keyword evidence="2 8" id="KW-0493">Microtubule</keyword>
<dbReference type="Gene3D" id="1.10.150.280">
    <property type="entry name" value="AF1531-like domain"/>
    <property type="match status" value="1"/>
</dbReference>
<dbReference type="PANTHER" id="PTHR47969">
    <property type="entry name" value="CHROMOSOME-ASSOCIATED KINESIN KIF4A-RELATED"/>
    <property type="match status" value="1"/>
</dbReference>
<keyword evidence="11" id="KW-1185">Reference proteome</keyword>
<sequence length="647" mass="71653">MEKRTPQTKVKVVVRVRPTLKDNVNTCVTAGGNTIQIVNHRNKEENLQYEFSSVYHETASQQIVFTECVEPLLKNAFQGQNVSVFAYGPTGAGKTHTMLGVLRDPGIIPRTVKSLFSMISEEVETAAVQSLPPPQHSVTFSYLEIYNEKVKDLLVSGSTDLPIREDASHNIFVSGLTEKAITDFEAFKDYFGPATSNRTVAATKLNECSSRSHSILMLKVLRKVQGRTYRGKIYLIDLAGSEDNRRTGNSGMRLKESFAINKSLFVLGEVVDAINHNQIRIPYRNSKLTRLLQDSIGGSCHSVMITNIAPEQHYYYDTYCTLNFATKSKKIVNVNTASVKDESPPASAKPTAKLPPAKRRSDVNPLTAAAKRARRSSGTPGSELPSPMLRRQTEFESVVNEKLKEMERLMKDMKHAPVDVAAVEQLKDEVKKAVSSASRSNKLTSSQSTPSIGTSRSRRSSLRSVSSTGSERSPNVICPTPTTEAQRSGLKDKTNILYQHYLLGKGKRSRLTLKKVKDAAEPSCSPLFPGGDSGPQKKNKKRKGSVADSPVTKKVKAAPKKFENQEQSQRDSDFLSTLNSASVKDLQQLQTVGKKRAQLIYDWRQLHGAFDCVDGLKEIPGFTDKYIQNLLRSNLISHAKGDDEELE</sequence>
<comment type="similarity">
    <text evidence="7 8">Belongs to the TRAFAC class myosin-kinesin ATPase superfamily. Kinesin family.</text>
</comment>
<keyword evidence="4 7" id="KW-0067">ATP-binding</keyword>
<dbReference type="InterPro" id="IPR001752">
    <property type="entry name" value="Kinesin_motor_dom"/>
</dbReference>
<evidence type="ECO:0000313" key="12">
    <source>
        <dbReference type="RefSeq" id="XP_012937208.1"/>
    </source>
</evidence>
<dbReference type="SMART" id="SM00129">
    <property type="entry name" value="KISc"/>
    <property type="match status" value="1"/>
</dbReference>
<evidence type="ECO:0000256" key="5">
    <source>
        <dbReference type="ARBA" id="ARBA00023175"/>
    </source>
</evidence>
<evidence type="ECO:0000259" key="10">
    <source>
        <dbReference type="PROSITE" id="PS50067"/>
    </source>
</evidence>
<dbReference type="InterPro" id="IPR027417">
    <property type="entry name" value="P-loop_NTPase"/>
</dbReference>
<dbReference type="PRINTS" id="PR00380">
    <property type="entry name" value="KINESINHEAVY"/>
</dbReference>
<dbReference type="InterPro" id="IPR036961">
    <property type="entry name" value="Kinesin_motor_dom_sf"/>
</dbReference>
<dbReference type="PROSITE" id="PS00411">
    <property type="entry name" value="KINESIN_MOTOR_1"/>
    <property type="match status" value="1"/>
</dbReference>
<keyword evidence="3 7" id="KW-0547">Nucleotide-binding</keyword>
<evidence type="ECO:0000256" key="4">
    <source>
        <dbReference type="ARBA" id="ARBA00022840"/>
    </source>
</evidence>
<keyword evidence="6" id="KW-0206">Cytoskeleton</keyword>
<evidence type="ECO:0000256" key="6">
    <source>
        <dbReference type="ARBA" id="ARBA00023212"/>
    </source>
</evidence>
<dbReference type="GeneID" id="101851404"/>
<feature type="compositionally biased region" description="Polar residues" evidence="9">
    <location>
        <begin position="435"/>
        <end position="447"/>
    </location>
</feature>
<feature type="region of interest" description="Disordered" evidence="9">
    <location>
        <begin position="520"/>
        <end position="574"/>
    </location>
</feature>
<feature type="binding site" evidence="7">
    <location>
        <begin position="88"/>
        <end position="95"/>
    </location>
    <ligand>
        <name>ATP</name>
        <dbReference type="ChEBI" id="CHEBI:30616"/>
    </ligand>
</feature>
<dbReference type="InterPro" id="IPR019821">
    <property type="entry name" value="Kinesin_motor_CS"/>
</dbReference>
<evidence type="ECO:0000256" key="9">
    <source>
        <dbReference type="SAM" id="MobiDB-lite"/>
    </source>
</evidence>
<gene>
    <name evidence="12" type="primary">LOC101851404</name>
</gene>
<evidence type="ECO:0000256" key="1">
    <source>
        <dbReference type="ARBA" id="ARBA00004245"/>
    </source>
</evidence>
<feature type="domain" description="Kinesin motor" evidence="10">
    <location>
        <begin position="9"/>
        <end position="331"/>
    </location>
</feature>
<dbReference type="Gene3D" id="3.40.850.10">
    <property type="entry name" value="Kinesin motor domain"/>
    <property type="match status" value="1"/>
</dbReference>
<dbReference type="RefSeq" id="XP_012937208.1">
    <property type="nucleotide sequence ID" value="XM_013081754.2"/>
</dbReference>
<proteinExistence type="inferred from homology"/>
<feature type="region of interest" description="Disordered" evidence="9">
    <location>
        <begin position="433"/>
        <end position="491"/>
    </location>
</feature>
<dbReference type="Pfam" id="PF12836">
    <property type="entry name" value="HHH_3"/>
    <property type="match status" value="1"/>
</dbReference>
<reference evidence="12" key="1">
    <citation type="submission" date="2025-08" db="UniProtKB">
        <authorList>
            <consortium name="RefSeq"/>
        </authorList>
    </citation>
    <scope>IDENTIFICATION</scope>
</reference>
<evidence type="ECO:0000256" key="8">
    <source>
        <dbReference type="RuleBase" id="RU000394"/>
    </source>
</evidence>
<dbReference type="InterPro" id="IPR027640">
    <property type="entry name" value="Kinesin-like_fam"/>
</dbReference>
<evidence type="ECO:0000313" key="11">
    <source>
        <dbReference type="Proteomes" id="UP000694888"/>
    </source>
</evidence>
<evidence type="ECO:0000256" key="2">
    <source>
        <dbReference type="ARBA" id="ARBA00022701"/>
    </source>
</evidence>
<accession>A0ABM0ZYK8</accession>
<organism evidence="11 12">
    <name type="scientific">Aplysia californica</name>
    <name type="common">California sea hare</name>
    <dbReference type="NCBI Taxonomy" id="6500"/>
    <lineage>
        <taxon>Eukaryota</taxon>
        <taxon>Metazoa</taxon>
        <taxon>Spiralia</taxon>
        <taxon>Lophotrochozoa</taxon>
        <taxon>Mollusca</taxon>
        <taxon>Gastropoda</taxon>
        <taxon>Heterobranchia</taxon>
        <taxon>Euthyneura</taxon>
        <taxon>Tectipleura</taxon>
        <taxon>Aplysiida</taxon>
        <taxon>Aplysioidea</taxon>
        <taxon>Aplysiidae</taxon>
        <taxon>Aplysia</taxon>
    </lineage>
</organism>
<dbReference type="SUPFAM" id="SSF52540">
    <property type="entry name" value="P-loop containing nucleoside triphosphate hydrolases"/>
    <property type="match status" value="1"/>
</dbReference>
<comment type="subcellular location">
    <subcellularLocation>
        <location evidence="1">Cytoplasm</location>
        <location evidence="1">Cytoskeleton</location>
    </subcellularLocation>
</comment>
<keyword evidence="5 7" id="KW-0505">Motor protein</keyword>
<evidence type="ECO:0000256" key="3">
    <source>
        <dbReference type="ARBA" id="ARBA00022741"/>
    </source>
</evidence>
<feature type="compositionally biased region" description="Low complexity" evidence="9">
    <location>
        <begin position="462"/>
        <end position="473"/>
    </location>
</feature>
<dbReference type="Proteomes" id="UP000694888">
    <property type="component" value="Unplaced"/>
</dbReference>
<dbReference type="InterPro" id="IPR010994">
    <property type="entry name" value="RuvA_2-like"/>
</dbReference>
<dbReference type="SUPFAM" id="SSF47781">
    <property type="entry name" value="RuvA domain 2-like"/>
    <property type="match status" value="1"/>
</dbReference>
<dbReference type="PANTHER" id="PTHR47969:SF9">
    <property type="entry name" value="KINESIN-LIKE PROTEIN"/>
    <property type="match status" value="1"/>
</dbReference>
<feature type="region of interest" description="Disordered" evidence="9">
    <location>
        <begin position="337"/>
        <end position="395"/>
    </location>
</feature>
<name>A0ABM0ZYK8_APLCA</name>
<evidence type="ECO:0000256" key="7">
    <source>
        <dbReference type="PROSITE-ProRule" id="PRU00283"/>
    </source>
</evidence>
<dbReference type="PROSITE" id="PS50067">
    <property type="entry name" value="KINESIN_MOTOR_2"/>
    <property type="match status" value="1"/>
</dbReference>